<dbReference type="Proteomes" id="UP000033530">
    <property type="component" value="Unassembled WGS sequence"/>
</dbReference>
<evidence type="ECO:0000313" key="3">
    <source>
        <dbReference type="Proteomes" id="UP000033530"/>
    </source>
</evidence>
<dbReference type="RefSeq" id="WP_015901688.1">
    <property type="nucleotide sequence ID" value="NZ_BKAO01000004.1"/>
</dbReference>
<dbReference type="GO" id="GO:0008270">
    <property type="term" value="F:zinc ion binding"/>
    <property type="evidence" value="ECO:0007669"/>
    <property type="project" value="InterPro"/>
</dbReference>
<dbReference type="EMBL" id="LAIU01000003">
    <property type="protein sequence ID" value="KKB25575.1"/>
    <property type="molecule type" value="Genomic_DNA"/>
</dbReference>
<dbReference type="Pfam" id="PF01844">
    <property type="entry name" value="HNH"/>
    <property type="match status" value="1"/>
</dbReference>
<dbReference type="AlphaFoldDB" id="A0AAJ0NHE2"/>
<evidence type="ECO:0000313" key="2">
    <source>
        <dbReference type="EMBL" id="KKB25575.1"/>
    </source>
</evidence>
<evidence type="ECO:0000259" key="1">
    <source>
        <dbReference type="Pfam" id="PF01844"/>
    </source>
</evidence>
<gene>
    <name evidence="2" type="ORF">VV61_05610</name>
</gene>
<dbReference type="GO" id="GO:0003676">
    <property type="term" value="F:nucleic acid binding"/>
    <property type="evidence" value="ECO:0007669"/>
    <property type="project" value="InterPro"/>
</dbReference>
<organism evidence="2 3">
    <name type="scientific">Staphylococcus carnosus</name>
    <dbReference type="NCBI Taxonomy" id="1281"/>
    <lineage>
        <taxon>Bacteria</taxon>
        <taxon>Bacillati</taxon>
        <taxon>Bacillota</taxon>
        <taxon>Bacilli</taxon>
        <taxon>Bacillales</taxon>
        <taxon>Staphylococcaceae</taxon>
        <taxon>Staphylococcus</taxon>
    </lineage>
</organism>
<dbReference type="InterPro" id="IPR002711">
    <property type="entry name" value="HNH"/>
</dbReference>
<dbReference type="GeneID" id="93794890"/>
<accession>A0AAJ0NHE2</accession>
<dbReference type="CDD" id="cd00085">
    <property type="entry name" value="HNHc"/>
    <property type="match status" value="1"/>
</dbReference>
<feature type="domain" description="HNH" evidence="1">
    <location>
        <begin position="181"/>
        <end position="236"/>
    </location>
</feature>
<dbReference type="GO" id="GO:0004519">
    <property type="term" value="F:endonuclease activity"/>
    <property type="evidence" value="ECO:0007669"/>
    <property type="project" value="InterPro"/>
</dbReference>
<dbReference type="InterPro" id="IPR003615">
    <property type="entry name" value="HNH_nuc"/>
</dbReference>
<dbReference type="Gene3D" id="1.10.30.50">
    <property type="match status" value="1"/>
</dbReference>
<comment type="caution">
    <text evidence="2">The sequence shown here is derived from an EMBL/GenBank/DDBJ whole genome shotgun (WGS) entry which is preliminary data.</text>
</comment>
<sequence length="242" mass="28879">MTKYWLISANHNKYNHEAAFQKWGFIDWKQGNYSYKVNDIVYIYATSPFQNIRYKTQVVEVDKTLNNIVDDSQFWKDRDKYEESLEGRFIRLKLLEKFETEKMHLKNLLKNGLNGAPQGPQRLSEKLKSYLLESEIHYVLYPEIIKDEELYEGIKKQVIVNKYERNPKARQICVNYYGYNCKVCDLNFEKEYGEIGKNFIHVHHIVPLSKIDEQYKIDPIKDLRPVCPNCHAMIHRGLEVDF</sequence>
<proteinExistence type="predicted"/>
<reference evidence="2 3" key="1">
    <citation type="submission" date="2015-03" db="EMBL/GenBank/DDBJ databases">
        <title>Draft Genome Sequence of S. carnosus subsp. utilis LTH 7013, Isolated from South Tirolean Ham.</title>
        <authorList>
            <person name="Mueller A."/>
            <person name="Huptas C."/>
            <person name="Wenning M."/>
            <person name="Weiss A."/>
            <person name="Schmidt H."/>
        </authorList>
    </citation>
    <scope>NUCLEOTIDE SEQUENCE [LARGE SCALE GENOMIC DNA]</scope>
    <source>
        <strain evidence="2 3">LTH7013</strain>
    </source>
</reference>
<name>A0AAJ0NHE2_STACA</name>
<protein>
    <recommendedName>
        <fullName evidence="1">HNH domain-containing protein</fullName>
    </recommendedName>
</protein>